<feature type="transmembrane region" description="Helical" evidence="1">
    <location>
        <begin position="705"/>
        <end position="723"/>
    </location>
</feature>
<feature type="transmembrane region" description="Helical" evidence="1">
    <location>
        <begin position="590"/>
        <end position="612"/>
    </location>
</feature>
<feature type="transmembrane region" description="Helical" evidence="1">
    <location>
        <begin position="1467"/>
        <end position="1487"/>
    </location>
</feature>
<reference evidence="2 3" key="1">
    <citation type="journal article" date="2014" name="Genome Biol. Evol.">
        <title>The secreted proteins of Achlya hypogyna and Thraustotheca clavata identify the ancestral oomycete secretome and reveal gene acquisitions by horizontal gene transfer.</title>
        <authorList>
            <person name="Misner I."/>
            <person name="Blouin N."/>
            <person name="Leonard G."/>
            <person name="Richards T.A."/>
            <person name="Lane C.E."/>
        </authorList>
    </citation>
    <scope>NUCLEOTIDE SEQUENCE [LARGE SCALE GENOMIC DNA]</scope>
    <source>
        <strain evidence="2 3">ATCC 48635</strain>
    </source>
</reference>
<protein>
    <submittedName>
        <fullName evidence="2">Uncharacterized protein</fullName>
    </submittedName>
</protein>
<keyword evidence="1" id="KW-1133">Transmembrane helix</keyword>
<dbReference type="STRING" id="1202772.A0A1V9ZEM4"/>
<gene>
    <name evidence="2" type="ORF">ACHHYP_15768</name>
</gene>
<evidence type="ECO:0000313" key="2">
    <source>
        <dbReference type="EMBL" id="OQR96443.1"/>
    </source>
</evidence>
<feature type="transmembrane region" description="Helical" evidence="1">
    <location>
        <begin position="886"/>
        <end position="906"/>
    </location>
</feature>
<evidence type="ECO:0000313" key="3">
    <source>
        <dbReference type="Proteomes" id="UP000243579"/>
    </source>
</evidence>
<dbReference type="Proteomes" id="UP000243579">
    <property type="component" value="Unassembled WGS sequence"/>
</dbReference>
<dbReference type="EMBL" id="JNBR01000144">
    <property type="protein sequence ID" value="OQR96443.1"/>
    <property type="molecule type" value="Genomic_DNA"/>
</dbReference>
<feature type="transmembrane region" description="Helical" evidence="1">
    <location>
        <begin position="759"/>
        <end position="777"/>
    </location>
</feature>
<comment type="caution">
    <text evidence="2">The sequence shown here is derived from an EMBL/GenBank/DDBJ whole genome shotgun (WGS) entry which is preliminary data.</text>
</comment>
<keyword evidence="1" id="KW-0812">Transmembrane</keyword>
<dbReference type="OrthoDB" id="75488at2759"/>
<name>A0A1V9ZEM4_ACHHY</name>
<proteinExistence type="predicted"/>
<feature type="transmembrane region" description="Helical" evidence="1">
    <location>
        <begin position="672"/>
        <end position="693"/>
    </location>
</feature>
<evidence type="ECO:0000256" key="1">
    <source>
        <dbReference type="SAM" id="Phobius"/>
    </source>
</evidence>
<keyword evidence="3" id="KW-1185">Reference proteome</keyword>
<keyword evidence="1" id="KW-0472">Membrane</keyword>
<sequence length="1748" mass="191605">MAMIVPFPTSALVPPPVQRWHRLETVTGGLYVLFTLCCSVWYVAYLTPCFTNDLWWPNYNLSGHQAFLIDLINHALTTTATASFSLVSRPTGVSKAYDDSVSFTDVPMTYSRQLVLHDLSSLPYAIANLRTLSASWSMRMNTQHCWVDFNQTFVVAHTARRLARCQARYATNAAVYMEATLRNVDWADFLVIWAGPGMPFTVALQEGLEETVLGRHWLATTATALDTTTAVAELEYWTSFGLTNFVLQWQNRWQTGVTETVDLVNALGMRLSTTVKSLARVDGPWTSQNLFYIPLNDLWVMQGLNRSLVWGTRYYVGVNVSAAMPAIPVEAWDTNFGNGVFHAQAALFHFDLGPYLSVDAFVRTPPPKLLAALNTFEAQLYGQLSADERLAAAYSEIPDDETIAPIPLAWQKRNYTFYGGNPMCVSNLPTSFVQQSFGFFDGCTQQVPLTVAPPRAAHVFAFAATGTCADAARGCNFAAALLPRLDFRDVAAQLQAAIPDIQSLDIVHMQYATTPVAWETLRAPFLHERDALWSYASWLLLYDWLVGLREVVSFEGDAATFVLLSSAYTPASYPTSGLGQVLQCATQSGLYLVLLVSVALVVVAALAVAVALKHRSLRGRNLFYFNRTVGASWVGRPLCLLRGLSAVMLLSTSSVALHGGLLPQFRSSPRHWAAIILLAGEATWCTYVLNELLFIATRAMDQRHCAISSAIAWILCVAFEVFAPVQASAALDRQCYSQDMDYIVECTSGTVHVGSPSRAVLLVLLHLGVVGATLAIAQWRLHHDPLTVLEEPSLHLSGAARVFLTPLPAALSDGLAFDHVSSLCAGLIHTTVRATPFIFDIKLWRLVRPKGKVGESAVRLPSARVQSFLHLDTEVPTGRSPRMHKAVAVLGLLQMFVALLSSVLYLDIAALDLTNNFYWSRFNASGGHAFIASWLNEQLVWGIPSMTLALDEPHIALFGTFDADVAYVASPSNNGARLQHTVLRSVEAAITGLRAMDGCDAPWVFTQYCYVDFNMTWEMAASFARQARCRAMTANGAVFLESLVRNVDSDTFDNCWGKAFEAAIGTELRQSAAGRAWLSHSPLLGASAEATYWRRHGISTYDTQWQNFKRLGVMNTYNIVNAYGLVYPLTLQRQNGSYRMASASSLKMYWGFANDLTAVGSNMSGIGGSSLVRSSSTFAYRNCTPFELLVRQTLLASPLSQGFTLLTALLGPFGTVDMVYTPVPDALLRAVRSIINDLRRVLTTSLAAQTAYAEITPLDSSYPVPPPWLGQNGITFGGSPLCPDVAYPAVVDIGLNNLFSYDQPCVPTTGVLAMVAPTRQHYIIAGTFATVANVSTSCQFDPTNDFACLTYLSQTQNFLKTYLPSAVADSAAMAAVNELRIGFINYGYETGNPPLELLQTQLLGDPTFSFFAWMYIYEWIAGSREVVSFEGDAGSLTLITDRQVPLKEAVQPHEVPVNLAQYARGSIVYVTYTMIGVASLVVGYVLVSHGYVEGANMFKFGHVGGVAWVGRPLLCLRSMTAICMLSTASPTLQFSGVVSYFADNRPWYKLVLAANEVTWLASIVTDICLVFTREYTSYYSPVNNAAVWSIAALLTTIAPVHHTVVVALDCVPAIFDLEIVCETGTITIGQISRLVMLVSLVLACKGLLAVATKRAVGPKPAPVAHSLFLSAGATYLFSHDHRSYNSVYYLDRASAAMDGLLTYRGSNGKMYVFDCKSWRTLAIEEPPAAFSREHHWHRSLQYACPLVD</sequence>
<accession>A0A1V9ZEM4</accession>
<organism evidence="2 3">
    <name type="scientific">Achlya hypogyna</name>
    <name type="common">Oomycete</name>
    <name type="synonym">Protoachlya hypogyna</name>
    <dbReference type="NCBI Taxonomy" id="1202772"/>
    <lineage>
        <taxon>Eukaryota</taxon>
        <taxon>Sar</taxon>
        <taxon>Stramenopiles</taxon>
        <taxon>Oomycota</taxon>
        <taxon>Saprolegniomycetes</taxon>
        <taxon>Saprolegniales</taxon>
        <taxon>Achlyaceae</taxon>
        <taxon>Achlya</taxon>
    </lineage>
</organism>
<feature type="transmembrane region" description="Helical" evidence="1">
    <location>
        <begin position="633"/>
        <end position="652"/>
    </location>
</feature>